<keyword evidence="8" id="KW-0597">Phosphoprotein</keyword>
<dbReference type="GO" id="GO:0070021">
    <property type="term" value="C:transforming growth factor beta ligand-receptor complex"/>
    <property type="evidence" value="ECO:0007669"/>
    <property type="project" value="Ensembl"/>
</dbReference>
<dbReference type="GO" id="GO:0002088">
    <property type="term" value="P:lens development in camera-type eye"/>
    <property type="evidence" value="ECO:0007669"/>
    <property type="project" value="Ensembl"/>
</dbReference>
<dbReference type="InterPro" id="IPR017194">
    <property type="entry name" value="Transform_growth_fac-b_typ-2"/>
</dbReference>
<keyword evidence="13 31" id="KW-0479">Metal-binding</keyword>
<dbReference type="GO" id="GO:0003180">
    <property type="term" value="P:aortic valve morphogenesis"/>
    <property type="evidence" value="ECO:0007669"/>
    <property type="project" value="Ensembl"/>
</dbReference>
<dbReference type="FunFam" id="2.10.60.10:FF:000009">
    <property type="entry name" value="TGF-beta receptor type-2"/>
    <property type="match status" value="1"/>
</dbReference>
<keyword evidence="20 36" id="KW-1133">Transmembrane helix</keyword>
<evidence type="ECO:0000256" key="17">
    <source>
        <dbReference type="ARBA" id="ARBA00022782"/>
    </source>
</evidence>
<keyword evidence="9 31" id="KW-0341">Growth regulation</keyword>
<evidence type="ECO:0000256" key="31">
    <source>
        <dbReference type="PIRNR" id="PIRNR037393"/>
    </source>
</evidence>
<evidence type="ECO:0000256" key="29">
    <source>
        <dbReference type="ARBA" id="ARBA00048773"/>
    </source>
</evidence>
<evidence type="ECO:0000256" key="37">
    <source>
        <dbReference type="SAM" id="SignalP"/>
    </source>
</evidence>
<keyword evidence="25 31" id="KW-0464">Manganese</keyword>
<dbReference type="GO" id="GO:0060443">
    <property type="term" value="P:mammary gland morphogenesis"/>
    <property type="evidence" value="ECO:0007669"/>
    <property type="project" value="Ensembl"/>
</dbReference>
<evidence type="ECO:0000256" key="18">
    <source>
        <dbReference type="ARBA" id="ARBA00022840"/>
    </source>
</evidence>
<dbReference type="GO" id="GO:0060434">
    <property type="term" value="P:bronchus morphogenesis"/>
    <property type="evidence" value="ECO:0007669"/>
    <property type="project" value="Ensembl"/>
</dbReference>
<evidence type="ECO:0000256" key="2">
    <source>
        <dbReference type="ARBA" id="ARBA00004285"/>
    </source>
</evidence>
<dbReference type="GO" id="GO:0007369">
    <property type="term" value="P:gastrulation"/>
    <property type="evidence" value="ECO:0007669"/>
    <property type="project" value="Ensembl"/>
</dbReference>
<dbReference type="InterPro" id="IPR015013">
    <property type="entry name" value="Transforming_GF_b_rcpt_2_ecto"/>
</dbReference>
<keyword evidence="6 31" id="KW-1003">Cell membrane</keyword>
<dbReference type="GO" id="GO:0002666">
    <property type="term" value="P:positive regulation of T cell tolerance induction"/>
    <property type="evidence" value="ECO:0007669"/>
    <property type="project" value="Ensembl"/>
</dbReference>
<dbReference type="Pfam" id="PF07714">
    <property type="entry name" value="PK_Tyr_Ser-Thr"/>
    <property type="match status" value="1"/>
</dbReference>
<dbReference type="GO" id="GO:0002663">
    <property type="term" value="P:positive regulation of B cell tolerance induction"/>
    <property type="evidence" value="ECO:0007669"/>
    <property type="project" value="Ensembl"/>
</dbReference>
<evidence type="ECO:0000259" key="38">
    <source>
        <dbReference type="PROSITE" id="PS50011"/>
    </source>
</evidence>
<keyword evidence="10 31" id="KW-0808">Transferase</keyword>
<dbReference type="GO" id="GO:0003430">
    <property type="term" value="P:growth plate cartilage chondrocyte growth"/>
    <property type="evidence" value="ECO:0007669"/>
    <property type="project" value="Ensembl"/>
</dbReference>
<evidence type="ECO:0000256" key="13">
    <source>
        <dbReference type="ARBA" id="ARBA00022723"/>
    </source>
</evidence>
<evidence type="ECO:0000256" key="20">
    <source>
        <dbReference type="ARBA" id="ARBA00022989"/>
    </source>
</evidence>
<dbReference type="Pfam" id="PF08917">
    <property type="entry name" value="ecTbetaR2"/>
    <property type="match status" value="1"/>
</dbReference>
<dbReference type="GO" id="GO:0060440">
    <property type="term" value="P:trachea formation"/>
    <property type="evidence" value="ECO:0007669"/>
    <property type="project" value="Ensembl"/>
</dbReference>
<dbReference type="GO" id="GO:0003274">
    <property type="term" value="P:endocardial cushion fusion"/>
    <property type="evidence" value="ECO:0007669"/>
    <property type="project" value="Ensembl"/>
</dbReference>
<dbReference type="AlphaFoldDB" id="A0A2I3SE58"/>
<dbReference type="GO" id="GO:0005539">
    <property type="term" value="F:glycosaminoglycan binding"/>
    <property type="evidence" value="ECO:0007669"/>
    <property type="project" value="Ensembl"/>
</dbReference>
<dbReference type="FunFam" id="3.30.200.20:FF:000213">
    <property type="entry name" value="TGF-beta receptor type-2"/>
    <property type="match status" value="1"/>
</dbReference>
<evidence type="ECO:0000256" key="21">
    <source>
        <dbReference type="ARBA" id="ARBA00023136"/>
    </source>
</evidence>
<evidence type="ECO:0000256" key="35">
    <source>
        <dbReference type="PROSITE-ProRule" id="PRU10141"/>
    </source>
</evidence>
<dbReference type="GO" id="GO:0010468">
    <property type="term" value="P:regulation of gene expression"/>
    <property type="evidence" value="ECO:0007669"/>
    <property type="project" value="Ensembl"/>
</dbReference>
<dbReference type="GO" id="GO:1990428">
    <property type="term" value="P:miRNA transport"/>
    <property type="evidence" value="ECO:0007669"/>
    <property type="project" value="Ensembl"/>
</dbReference>
<dbReference type="InterPro" id="IPR011009">
    <property type="entry name" value="Kinase-like_dom_sf"/>
</dbReference>
<dbReference type="Gene3D" id="3.30.200.20">
    <property type="entry name" value="Phosphorylase Kinase, domain 1"/>
    <property type="match status" value="1"/>
</dbReference>
<comment type="catalytic activity">
    <reaction evidence="29 31 36">
        <text>L-threonyl-[receptor-protein] + ATP = O-phospho-L-threonyl-[receptor-protein] + ADP + H(+)</text>
        <dbReference type="Rhea" id="RHEA:44880"/>
        <dbReference type="Rhea" id="RHEA-COMP:11024"/>
        <dbReference type="Rhea" id="RHEA-COMP:11025"/>
        <dbReference type="ChEBI" id="CHEBI:15378"/>
        <dbReference type="ChEBI" id="CHEBI:30013"/>
        <dbReference type="ChEBI" id="CHEBI:30616"/>
        <dbReference type="ChEBI" id="CHEBI:61977"/>
        <dbReference type="ChEBI" id="CHEBI:456216"/>
        <dbReference type="EC" id="2.7.11.30"/>
    </reaction>
</comment>
<dbReference type="PANTHER" id="PTHR23255">
    <property type="entry name" value="TRANSFORMING GROWTH FACTOR-BETA RECEPTOR TYPE I AND II"/>
    <property type="match status" value="1"/>
</dbReference>
<dbReference type="GO" id="GO:1905317">
    <property type="term" value="P:inferior endocardial cushion morphogenesis"/>
    <property type="evidence" value="ECO:0007669"/>
    <property type="project" value="Ensembl"/>
</dbReference>
<comment type="catalytic activity">
    <reaction evidence="28">
        <text>L-seryl-[receptor-protein] + ATP = O-phospho-L-seryl-[receptor-protein] + ADP + H(+)</text>
        <dbReference type="Rhea" id="RHEA:18673"/>
        <dbReference type="Rhea" id="RHEA-COMP:11022"/>
        <dbReference type="Rhea" id="RHEA-COMP:11023"/>
        <dbReference type="ChEBI" id="CHEBI:15378"/>
        <dbReference type="ChEBI" id="CHEBI:29999"/>
        <dbReference type="ChEBI" id="CHEBI:30616"/>
        <dbReference type="ChEBI" id="CHEBI:83421"/>
        <dbReference type="ChEBI" id="CHEBI:456216"/>
        <dbReference type="EC" id="2.7.11.30"/>
    </reaction>
</comment>
<feature type="active site" description="Proton acceptor" evidence="32">
    <location>
        <position position="393"/>
    </location>
</feature>
<keyword evidence="22 34" id="KW-1015">Disulfide bond</keyword>
<evidence type="ECO:0000256" key="4">
    <source>
        <dbReference type="ARBA" id="ARBA00012401"/>
    </source>
</evidence>
<gene>
    <name evidence="39 41" type="primary">TGFBR2</name>
</gene>
<evidence type="ECO:0000256" key="28">
    <source>
        <dbReference type="ARBA" id="ARBA00047681"/>
    </source>
</evidence>
<dbReference type="GO" id="GO:0002651">
    <property type="term" value="P:positive regulation of tolerance induction to self antigen"/>
    <property type="evidence" value="ECO:0007669"/>
    <property type="project" value="Ensembl"/>
</dbReference>
<evidence type="ECO:0000256" key="14">
    <source>
        <dbReference type="ARBA" id="ARBA00022729"/>
    </source>
</evidence>
<evidence type="ECO:0000256" key="1">
    <source>
        <dbReference type="ARBA" id="ARBA00004251"/>
    </source>
</evidence>
<dbReference type="GO" id="GO:0009410">
    <property type="term" value="P:response to xenobiotic stimulus"/>
    <property type="evidence" value="ECO:0007669"/>
    <property type="project" value="Ensembl"/>
</dbReference>
<keyword evidence="40" id="KW-1185">Reference proteome</keyword>
<keyword evidence="11 36" id="KW-0812">Transmembrane</keyword>
<dbReference type="GO" id="GO:0003149">
    <property type="term" value="P:membranous septum morphogenesis"/>
    <property type="evidence" value="ECO:0007669"/>
    <property type="project" value="Ensembl"/>
</dbReference>
<evidence type="ECO:0000256" key="22">
    <source>
        <dbReference type="ARBA" id="ARBA00023157"/>
    </source>
</evidence>
<dbReference type="GO" id="GO:2000736">
    <property type="term" value="P:regulation of stem cell differentiation"/>
    <property type="evidence" value="ECO:0007669"/>
    <property type="project" value="Ensembl"/>
</dbReference>
<dbReference type="CDD" id="cd23538">
    <property type="entry name" value="TFP_LU_ECD_TGFR2"/>
    <property type="match status" value="1"/>
</dbReference>
<dbReference type="PIRSF" id="PIRSF037393">
    <property type="entry name" value="TGFRII"/>
    <property type="match status" value="1"/>
</dbReference>
<evidence type="ECO:0000313" key="39">
    <source>
        <dbReference type="Ensembl" id="ENSPTRP00000075305.1"/>
    </source>
</evidence>
<sequence>MGRGLLRGLWPLHIVLWTRIASTIPPHVQKSDVEMEAQKDEIICPSCNRTAHPLRHINNDMIVTDNNGAVKFPQLCKFCDVRFSTCDNQKSCMSNCSITSICEKPQEVCVAVWRKNDENITLETVCHDPKLPYHDFILEDAASPKCIMKEKKKPDECNDNIIFSEEYNTSNPDLLLVIFQVTGISLLPPLGVAISVIIIFYCYRVNRQQKLSSTWETGKTRKLMEFSEHCAIILEDDRSDISSTCANNINHNTELLPIELDTLVGKGRFAEVYKAKLKQNTSEQFETVAVKIFPYEEYASWKTEKDIFSDINLKHENILQFLTAEERKTELGKQYWLITAFHAKGNLQEYLTRHVISWEDLRKLGSSLARGIAHLHSDHTPCGRPKMPIVHRDLKSSNILVKNDLTCCLCDFGLSLRLDPTLSVDDLANSGQVGTARYMAPEVLESRMNLENVESFKQTDVYSMALVLWEMTSRCNAVGEVKDYEPPFGSKVREHPCVESMKDNVLRDRGRPEIPSFWLNHQGIQMVCETLTECWDHDPEARLTAQCVAERFSELEHLDRLSGRSCSEEKIPEDGSLNTTK</sequence>
<name>A0A2I3SE58_PANTR</name>
<evidence type="ECO:0000256" key="26">
    <source>
        <dbReference type="ARBA" id="ARBA00032053"/>
    </source>
</evidence>
<dbReference type="GO" id="GO:0045766">
    <property type="term" value="P:positive regulation of angiogenesis"/>
    <property type="evidence" value="ECO:0007669"/>
    <property type="project" value="Ensembl"/>
</dbReference>
<dbReference type="GO" id="GO:0001570">
    <property type="term" value="P:vasculogenesis"/>
    <property type="evidence" value="ECO:0007669"/>
    <property type="project" value="Ensembl"/>
</dbReference>
<dbReference type="GO" id="GO:2000563">
    <property type="term" value="P:positive regulation of CD4-positive, alpha-beta T cell proliferation"/>
    <property type="evidence" value="ECO:0007669"/>
    <property type="project" value="Ensembl"/>
</dbReference>
<dbReference type="GO" id="GO:0072091">
    <property type="term" value="P:regulation of stem cell proliferation"/>
    <property type="evidence" value="ECO:0007669"/>
    <property type="project" value="Ensembl"/>
</dbReference>
<dbReference type="GO" id="GO:0060391">
    <property type="term" value="P:positive regulation of SMAD protein signal transduction"/>
    <property type="evidence" value="ECO:0007669"/>
    <property type="project" value="Ensembl"/>
</dbReference>
<dbReference type="GO" id="GO:0002053">
    <property type="term" value="P:positive regulation of mesenchymal cell proliferation"/>
    <property type="evidence" value="ECO:0007669"/>
    <property type="project" value="Ensembl"/>
</dbReference>
<keyword evidence="21 31" id="KW-0472">Membrane</keyword>
<dbReference type="FunCoup" id="A0A2I3SE58">
    <property type="interactions" value="1273"/>
</dbReference>
<keyword evidence="23 31" id="KW-0675">Receptor</keyword>
<evidence type="ECO:0000313" key="40">
    <source>
        <dbReference type="Proteomes" id="UP000002277"/>
    </source>
</evidence>
<dbReference type="GO" id="GO:0007224">
    <property type="term" value="P:smoothened signaling pathway"/>
    <property type="evidence" value="ECO:0007669"/>
    <property type="project" value="Ensembl"/>
</dbReference>
<dbReference type="InterPro" id="IPR000333">
    <property type="entry name" value="TGFB_receptor"/>
</dbReference>
<evidence type="ECO:0000256" key="27">
    <source>
        <dbReference type="ARBA" id="ARBA00033122"/>
    </source>
</evidence>
<keyword evidence="19 31" id="KW-0460">Magnesium</keyword>
<reference evidence="39" key="3">
    <citation type="submission" date="2025-09" db="UniProtKB">
        <authorList>
            <consortium name="Ensembl"/>
        </authorList>
    </citation>
    <scope>IDENTIFICATION</scope>
</reference>
<evidence type="ECO:0000256" key="7">
    <source>
        <dbReference type="ARBA" id="ARBA00022527"/>
    </source>
</evidence>
<organism evidence="39 40">
    <name type="scientific">Pan troglodytes</name>
    <name type="common">Chimpanzee</name>
    <dbReference type="NCBI Taxonomy" id="9598"/>
    <lineage>
        <taxon>Eukaryota</taxon>
        <taxon>Metazoa</taxon>
        <taxon>Chordata</taxon>
        <taxon>Craniata</taxon>
        <taxon>Vertebrata</taxon>
        <taxon>Euteleostomi</taxon>
        <taxon>Mammalia</taxon>
        <taxon>Eutheria</taxon>
        <taxon>Euarchontoglires</taxon>
        <taxon>Primates</taxon>
        <taxon>Haplorrhini</taxon>
        <taxon>Catarrhini</taxon>
        <taxon>Hominidae</taxon>
        <taxon>Pan</taxon>
    </lineage>
</organism>
<evidence type="ECO:0000256" key="10">
    <source>
        <dbReference type="ARBA" id="ARBA00022679"/>
    </source>
</evidence>
<evidence type="ECO:0000256" key="24">
    <source>
        <dbReference type="ARBA" id="ARBA00023180"/>
    </source>
</evidence>
<feature type="chain" id="PRO_5014131222" description="TGF-beta receptor type-2" evidence="37">
    <location>
        <begin position="24"/>
        <end position="581"/>
    </location>
</feature>
<dbReference type="GO" id="GO:0051138">
    <property type="term" value="P:positive regulation of NK T cell differentiation"/>
    <property type="evidence" value="ECO:0007669"/>
    <property type="project" value="Ensembl"/>
</dbReference>
<comment type="subcellular location">
    <subcellularLocation>
        <location evidence="1">Cell membrane</location>
        <topology evidence="1">Single-pass type I membrane protein</topology>
    </subcellularLocation>
    <subcellularLocation>
        <location evidence="2">Membrane raft</location>
    </subcellularLocation>
    <subcellularLocation>
        <location evidence="36">Membrane</location>
        <topology evidence="36">Single-pass type I membrane protein</topology>
    </subcellularLocation>
</comment>
<dbReference type="VGNC" id="VGNC:9701">
    <property type="gene designation" value="TGFBR2"/>
</dbReference>
<dbReference type="PANTHER" id="PTHR23255:SF55">
    <property type="entry name" value="TGF-BETA RECEPTOR TYPE-2"/>
    <property type="match status" value="1"/>
</dbReference>
<comment type="similarity">
    <text evidence="3 31 36">Belongs to the protein kinase superfamily. TKL Ser/Thr protein kinase family. TGFB receptor subfamily.</text>
</comment>
<dbReference type="GO" id="GO:0010634">
    <property type="term" value="P:positive regulation of epithelial cell migration"/>
    <property type="evidence" value="ECO:0007669"/>
    <property type="project" value="Ensembl"/>
</dbReference>
<dbReference type="Gene3D" id="2.10.60.10">
    <property type="entry name" value="CD59"/>
    <property type="match status" value="1"/>
</dbReference>
<dbReference type="GO" id="GO:0046332">
    <property type="term" value="F:SMAD binding"/>
    <property type="evidence" value="ECO:0007669"/>
    <property type="project" value="Ensembl"/>
</dbReference>
<keyword evidence="7 31" id="KW-0723">Serine/threonine-protein kinase</keyword>
<feature type="transmembrane region" description="Helical" evidence="36">
    <location>
        <begin position="174"/>
        <end position="203"/>
    </location>
</feature>
<evidence type="ECO:0000256" key="11">
    <source>
        <dbReference type="ARBA" id="ARBA00022692"/>
    </source>
</evidence>
<dbReference type="GO" id="GO:0007219">
    <property type="term" value="P:Notch signaling pathway"/>
    <property type="evidence" value="ECO:0007669"/>
    <property type="project" value="Ensembl"/>
</dbReference>
<evidence type="ECO:0000256" key="8">
    <source>
        <dbReference type="ARBA" id="ARBA00022553"/>
    </source>
</evidence>
<dbReference type="GO" id="GO:0046872">
    <property type="term" value="F:metal ion binding"/>
    <property type="evidence" value="ECO:0007669"/>
    <property type="project" value="UniProtKB-KW"/>
</dbReference>
<dbReference type="GO" id="GO:2000379">
    <property type="term" value="P:positive regulation of reactive oxygen species metabolic process"/>
    <property type="evidence" value="ECO:0007669"/>
    <property type="project" value="Ensembl"/>
</dbReference>
<dbReference type="SMART" id="SM00220">
    <property type="entry name" value="S_TKc"/>
    <property type="match status" value="1"/>
</dbReference>
<dbReference type="GO" id="GO:0001837">
    <property type="term" value="P:epithelial to mesenchymal transition"/>
    <property type="evidence" value="ECO:0007669"/>
    <property type="project" value="Ensembl"/>
</dbReference>
<feature type="binding site" evidence="33">
    <location>
        <begin position="264"/>
        <end position="272"/>
    </location>
    <ligand>
        <name>ATP</name>
        <dbReference type="ChEBI" id="CHEBI:30616"/>
    </ligand>
</feature>
<evidence type="ECO:0000256" key="23">
    <source>
        <dbReference type="ARBA" id="ARBA00023170"/>
    </source>
</evidence>
<proteinExistence type="inferred from homology"/>
<dbReference type="InterPro" id="IPR008271">
    <property type="entry name" value="Ser/Thr_kinase_AS"/>
</dbReference>
<feature type="disulfide bond" evidence="34">
    <location>
        <begin position="86"/>
        <end position="92"/>
    </location>
</feature>
<feature type="binding site" evidence="33 35">
    <location>
        <position position="291"/>
    </location>
    <ligand>
        <name>ATP</name>
        <dbReference type="ChEBI" id="CHEBI:30616"/>
    </ligand>
</feature>
<dbReference type="GO" id="GO:0019209">
    <property type="term" value="F:kinase activator activity"/>
    <property type="evidence" value="ECO:0007669"/>
    <property type="project" value="Ensembl"/>
</dbReference>
<comment type="subunit">
    <text evidence="30">Homodimer. Heterohexamer; TGFB1, TGFB2 and TGFB3 homodimeric ligands assemble a functional receptor composed of two TGFBR1 and TGFBR2 heterodimers to form a ligand-receptor heterohexamer. The respective affinity of TGFRB1 and TGFRB2 for the ligands may modulate the kinetics of assembly of the receptor and may explain the different biological activities of TGFB1, TGFB2 and TGFB3. Component of a complex composed of TSC22D1 (via N-terminus), TGFBR1 and TGFBR2; the interaction between TSC22D1 and TGFBR1 is inhibited by SMAD7 and promoted by TGFB1. Interacts with DAXX. Interacts with DYNLT4. Interacts with ZFYVE9; ZFYVE9 recruits SMAD2 and SMAD3 to the TGF-beta receptor. Interacts with and is activated by SCUBE3; this interaction does not affect TGFB1-binding to TGFBR2. Interacts with VPS39; this interaction is independent of the receptor kinase activity and of the presence of TGF-beta. Interacts with CLU.</text>
</comment>
<dbReference type="GO" id="GO:1990086">
    <property type="term" value="P:lens fiber cell apoptotic process"/>
    <property type="evidence" value="ECO:0007669"/>
    <property type="project" value="Ensembl"/>
</dbReference>
<dbReference type="EMBL" id="AACZ04000207">
    <property type="status" value="NOT_ANNOTATED_CDS"/>
    <property type="molecule type" value="Genomic_DNA"/>
</dbReference>
<dbReference type="CDD" id="cd14055">
    <property type="entry name" value="STKc_TGFbR2_like"/>
    <property type="match status" value="1"/>
</dbReference>
<dbReference type="InterPro" id="IPR017441">
    <property type="entry name" value="Protein_kinase_ATP_BS"/>
</dbReference>
<dbReference type="GO" id="GO:0035909">
    <property type="term" value="P:aorta morphogenesis"/>
    <property type="evidence" value="ECO:0007669"/>
    <property type="project" value="Ensembl"/>
</dbReference>
<feature type="domain" description="Protein kinase" evidence="38">
    <location>
        <begin position="258"/>
        <end position="558"/>
    </location>
</feature>
<dbReference type="GO" id="GO:0060463">
    <property type="term" value="P:lung lobe morphogenesis"/>
    <property type="evidence" value="ECO:0007669"/>
    <property type="project" value="Ensembl"/>
</dbReference>
<evidence type="ECO:0000256" key="3">
    <source>
        <dbReference type="ARBA" id="ARBA00009605"/>
    </source>
</evidence>
<feature type="disulfide bond" evidence="34">
    <location>
        <begin position="76"/>
        <end position="109"/>
    </location>
</feature>
<dbReference type="PaxDb" id="9598-ENSPTRP00000038918"/>
<evidence type="ECO:0000256" key="32">
    <source>
        <dbReference type="PIRSR" id="PIRSR037393-1"/>
    </source>
</evidence>
<dbReference type="GO" id="GO:0016604">
    <property type="term" value="C:nuclear body"/>
    <property type="evidence" value="ECO:0007669"/>
    <property type="project" value="Ensembl"/>
</dbReference>
<evidence type="ECO:0000256" key="15">
    <source>
        <dbReference type="ARBA" id="ARBA00022741"/>
    </source>
</evidence>
<evidence type="ECO:0000256" key="9">
    <source>
        <dbReference type="ARBA" id="ARBA00022604"/>
    </source>
</evidence>
<dbReference type="GO" id="GO:0003148">
    <property type="term" value="P:outflow tract septum morphogenesis"/>
    <property type="evidence" value="ECO:0007669"/>
    <property type="project" value="Ensembl"/>
</dbReference>
<dbReference type="GeneTree" id="ENSGT00940000157527"/>
<comment type="function">
    <text evidence="31">Transmembrane serine/threonine kinase forming with the TGF-beta type I serine/threonine kinase receptor, TGFBR1, the non-promiscuous receptor for the TGF-beta cytokines TGFB1, TGFB2 and TGFB3. Transduces the TGFB1, TGFB2 and TGFB3 signal from the cell surface to the cytoplasm and is thus regulating a plethora of physiological and pathological processes including cell cycle arrest in epithelial and hematopoietic cells, control of mesenchymal cell proliferation and differentiation, wound healing, extracellular matrix production, immunosuppression and carcinogenesis. The formation of the receptor complex composed of 2 TGFBR1 and 2 TGFBR2 molecules symmetrically bound to the cytokine dimer results in the phosphorylation and the activation of TGFRB1 by the constitutively active TGFBR2. Activated TGFBR1 phosphorylates SMAD2 which dissociates from the receptor and interacts with SMAD4. The SMAD2-SMAD4 complex is subsequently translocated to the nucleus where it modulates the transcription of the TGF-beta-regulated genes. This constitutes the canonical SMAD-dependent TGF-beta signaling cascade. Also involved in non-canonical, SMAD-independent TGF-beta signaling pathways.</text>
</comment>
<dbReference type="GO" id="GO:1905007">
    <property type="term" value="P:positive regulation of epithelial to mesenchymal transition involved in endocardial cushion formation"/>
    <property type="evidence" value="ECO:0007669"/>
    <property type="project" value="Ensembl"/>
</dbReference>
<reference evidence="39 40" key="1">
    <citation type="journal article" date="2005" name="Nature">
        <title>Initial sequence of the chimpanzee genome and comparison with the human genome.</title>
        <authorList>
            <consortium name="Chimpanzee sequencing and analysis consortium"/>
        </authorList>
    </citation>
    <scope>NUCLEOTIDE SEQUENCE [LARGE SCALE GENOMIC DNA]</scope>
</reference>
<keyword evidence="15 31" id="KW-0547">Nucleotide-binding</keyword>
<dbReference type="Proteomes" id="UP000002277">
    <property type="component" value="Chromosome 3"/>
</dbReference>
<dbReference type="InterPro" id="IPR045860">
    <property type="entry name" value="Snake_toxin-like_sf"/>
</dbReference>
<evidence type="ECO:0000256" key="25">
    <source>
        <dbReference type="ARBA" id="ARBA00023211"/>
    </source>
</evidence>
<dbReference type="Gene3D" id="1.10.510.10">
    <property type="entry name" value="Transferase(Phosphotransferase) domain 1"/>
    <property type="match status" value="1"/>
</dbReference>
<evidence type="ECO:0000256" key="34">
    <source>
        <dbReference type="PIRSR" id="PIRSR037393-3"/>
    </source>
</evidence>
<dbReference type="GO" id="GO:0048701">
    <property type="term" value="P:embryonic cranial skeleton morphogenesis"/>
    <property type="evidence" value="ECO:0007669"/>
    <property type="project" value="Ensembl"/>
</dbReference>
<dbReference type="EC" id="2.7.11.30" evidence="4 31"/>
<evidence type="ECO:0000256" key="6">
    <source>
        <dbReference type="ARBA" id="ARBA00022475"/>
    </source>
</evidence>
<dbReference type="GO" id="GO:0001701">
    <property type="term" value="P:in utero embryonic development"/>
    <property type="evidence" value="ECO:0007669"/>
    <property type="project" value="Ensembl"/>
</dbReference>
<dbReference type="GO" id="GO:0035162">
    <property type="term" value="P:embryonic hemopoiesis"/>
    <property type="evidence" value="ECO:0007669"/>
    <property type="project" value="Ensembl"/>
</dbReference>
<dbReference type="PROSITE" id="PS50011">
    <property type="entry name" value="PROTEIN_KINASE_DOM"/>
    <property type="match status" value="1"/>
</dbReference>
<dbReference type="SUPFAM" id="SSF56112">
    <property type="entry name" value="Protein kinase-like (PK-like)"/>
    <property type="match status" value="1"/>
</dbReference>
<evidence type="ECO:0000256" key="33">
    <source>
        <dbReference type="PIRSR" id="PIRSR037393-2"/>
    </source>
</evidence>
<evidence type="ECO:0000313" key="41">
    <source>
        <dbReference type="VGNC" id="VGNC:9701"/>
    </source>
</evidence>
<keyword evidence="12 31" id="KW-0053">Apoptosis</keyword>
<feature type="disulfide bond" evidence="34">
    <location>
        <begin position="79"/>
        <end position="96"/>
    </location>
</feature>
<evidence type="ECO:0000256" key="30">
    <source>
        <dbReference type="ARBA" id="ARBA00064246"/>
    </source>
</evidence>
<dbReference type="PROSITE" id="PS00107">
    <property type="entry name" value="PROTEIN_KINASE_ATP"/>
    <property type="match status" value="1"/>
</dbReference>
<dbReference type="Bgee" id="ENSPTRG00000014711">
    <property type="expression patterns" value="Expressed in lung and 22 other cell types or tissues"/>
</dbReference>
<dbReference type="PRINTS" id="PR00653">
    <property type="entry name" value="ACTIVIN2R"/>
</dbReference>
<dbReference type="PROSITE" id="PS00108">
    <property type="entry name" value="PROTEIN_KINASE_ST"/>
    <property type="match status" value="1"/>
</dbReference>
<evidence type="ECO:0000256" key="36">
    <source>
        <dbReference type="RuleBase" id="RU361271"/>
    </source>
</evidence>
<evidence type="ECO:0000256" key="19">
    <source>
        <dbReference type="ARBA" id="ARBA00022842"/>
    </source>
</evidence>
<evidence type="ECO:0000256" key="12">
    <source>
        <dbReference type="ARBA" id="ARBA00022703"/>
    </source>
</evidence>
<dbReference type="GO" id="GO:0007179">
    <property type="term" value="P:transforming growth factor beta receptor signaling pathway"/>
    <property type="evidence" value="ECO:0007669"/>
    <property type="project" value="Ensembl"/>
</dbReference>
<dbReference type="GO" id="GO:0061520">
    <property type="term" value="P:Langerhans cell differentiation"/>
    <property type="evidence" value="ECO:0007669"/>
    <property type="project" value="Ensembl"/>
</dbReference>
<dbReference type="GO" id="GO:0050431">
    <property type="term" value="F:transforming growth factor beta binding"/>
    <property type="evidence" value="ECO:0007669"/>
    <property type="project" value="Ensembl"/>
</dbReference>
<reference evidence="39" key="2">
    <citation type="submission" date="2025-08" db="UniProtKB">
        <authorList>
            <consortium name="Ensembl"/>
        </authorList>
    </citation>
    <scope>IDENTIFICATION</scope>
</reference>
<dbReference type="GO" id="GO:0009897">
    <property type="term" value="C:external side of plasma membrane"/>
    <property type="evidence" value="ECO:0007669"/>
    <property type="project" value="Ensembl"/>
</dbReference>
<accession>A0A2I3SE58</accession>
<dbReference type="GO" id="GO:0034713">
    <property type="term" value="F:type I transforming growth factor beta receptor binding"/>
    <property type="evidence" value="ECO:0007669"/>
    <property type="project" value="Ensembl"/>
</dbReference>
<keyword evidence="16 31" id="KW-0418">Kinase</keyword>
<dbReference type="GO" id="GO:0060395">
    <property type="term" value="P:SMAD protein signal transduction"/>
    <property type="evidence" value="ECO:0007669"/>
    <property type="project" value="Ensembl"/>
</dbReference>
<keyword evidence="18 31" id="KW-0067">ATP-binding</keyword>
<feature type="disulfide bond" evidence="34">
    <location>
        <begin position="102"/>
        <end position="126"/>
    </location>
</feature>
<dbReference type="GO" id="GO:0005524">
    <property type="term" value="F:ATP binding"/>
    <property type="evidence" value="ECO:0007669"/>
    <property type="project" value="UniProtKB-UniRule"/>
</dbReference>
<evidence type="ECO:0000256" key="5">
    <source>
        <dbReference type="ARBA" id="ARBA00017567"/>
    </source>
</evidence>
<dbReference type="InterPro" id="IPR001245">
    <property type="entry name" value="Ser-Thr/Tyr_kinase_cat_dom"/>
</dbReference>
<keyword evidence="14 37" id="KW-0732">Signal</keyword>
<dbReference type="GO" id="GO:0062009">
    <property type="term" value="P:secondary palate development"/>
    <property type="evidence" value="ECO:0007669"/>
    <property type="project" value="Ensembl"/>
</dbReference>
<dbReference type="Ensembl" id="ENSPTRT00000110966.1">
    <property type="protein sequence ID" value="ENSPTRP00000075305.1"/>
    <property type="gene ID" value="ENSPTRG00000014711.6"/>
</dbReference>
<dbReference type="GO" id="GO:0005901">
    <property type="term" value="C:caveola"/>
    <property type="evidence" value="ECO:0007669"/>
    <property type="project" value="Ensembl"/>
</dbReference>
<keyword evidence="24" id="KW-0325">Glycoprotein</keyword>
<evidence type="ECO:0000256" key="16">
    <source>
        <dbReference type="ARBA" id="ARBA00022777"/>
    </source>
</evidence>
<keyword evidence="17 31" id="KW-0221">Differentiation</keyword>
<dbReference type="GO" id="GO:0007420">
    <property type="term" value="P:brain development"/>
    <property type="evidence" value="ECO:0007669"/>
    <property type="project" value="Ensembl"/>
</dbReference>
<dbReference type="GO" id="GO:0003186">
    <property type="term" value="P:tricuspid valve morphogenesis"/>
    <property type="evidence" value="ECO:0007669"/>
    <property type="project" value="Ensembl"/>
</dbReference>
<dbReference type="InParanoid" id="A0A2I3SE58"/>
<comment type="cofactor">
    <cofactor evidence="31 36">
        <name>Mg(2+)</name>
        <dbReference type="ChEBI" id="CHEBI:18420"/>
    </cofactor>
    <cofactor evidence="31 36">
        <name>Mn(2+)</name>
        <dbReference type="ChEBI" id="CHEBI:29035"/>
    </cofactor>
</comment>
<dbReference type="SUPFAM" id="SSF57302">
    <property type="entry name" value="Snake toxin-like"/>
    <property type="match status" value="1"/>
</dbReference>
<dbReference type="GO" id="GO:0070723">
    <property type="term" value="P:response to cholesterol"/>
    <property type="evidence" value="ECO:0007669"/>
    <property type="project" value="Ensembl"/>
</dbReference>
<protein>
    <recommendedName>
        <fullName evidence="5 31">TGF-beta receptor type-2</fullName>
        <shortName evidence="31">TGFR-2</shortName>
        <ecNumber evidence="4 31">2.7.11.30</ecNumber>
    </recommendedName>
    <alternativeName>
        <fullName evidence="26 31">TGF-beta type II receptor</fullName>
    </alternativeName>
    <alternativeName>
        <fullName evidence="27 31">Transforming growth factor-beta receptor type II</fullName>
    </alternativeName>
</protein>
<dbReference type="FunFam" id="1.10.510.10:FF:000260">
    <property type="entry name" value="TGF-beta receptor type-2"/>
    <property type="match status" value="1"/>
</dbReference>
<dbReference type="GO" id="GO:0001569">
    <property type="term" value="P:branching involved in blood vessel morphogenesis"/>
    <property type="evidence" value="ECO:0007669"/>
    <property type="project" value="Ensembl"/>
</dbReference>
<dbReference type="GO" id="GO:0005026">
    <property type="term" value="F:transforming growth factor beta receptor activity, type II"/>
    <property type="evidence" value="ECO:0007669"/>
    <property type="project" value="UniProtKB-UniRule"/>
</dbReference>
<dbReference type="GO" id="GO:0003214">
    <property type="term" value="P:cardiac left ventricle morphogenesis"/>
    <property type="evidence" value="ECO:0007669"/>
    <property type="project" value="Ensembl"/>
</dbReference>
<dbReference type="InterPro" id="IPR000719">
    <property type="entry name" value="Prot_kinase_dom"/>
</dbReference>
<feature type="signal peptide" evidence="37">
    <location>
        <begin position="1"/>
        <end position="23"/>
    </location>
</feature>
<dbReference type="GO" id="GO:0001947">
    <property type="term" value="P:heart looping"/>
    <property type="evidence" value="ECO:0007669"/>
    <property type="project" value="Ensembl"/>
</dbReference>